<protein>
    <recommendedName>
        <fullName evidence="3">Alliinase C-terminal domain-containing protein</fullName>
    </recommendedName>
</protein>
<accession>A0A8J5RGJ8</accession>
<reference evidence="4" key="1">
    <citation type="journal article" date="2021" name="bioRxiv">
        <title>Whole Genome Assembly and Annotation of Northern Wild Rice, Zizania palustris L., Supports a Whole Genome Duplication in the Zizania Genus.</title>
        <authorList>
            <person name="Haas M."/>
            <person name="Kono T."/>
            <person name="Macchietto M."/>
            <person name="Millas R."/>
            <person name="McGilp L."/>
            <person name="Shao M."/>
            <person name="Duquette J."/>
            <person name="Hirsch C.N."/>
            <person name="Kimball J."/>
        </authorList>
    </citation>
    <scope>NUCLEOTIDE SEQUENCE</scope>
    <source>
        <tissue evidence="4">Fresh leaf tissue</tissue>
    </source>
</reference>
<dbReference type="PANTHER" id="PTHR43795">
    <property type="entry name" value="BIFUNCTIONAL ASPARTATE AMINOTRANSFERASE AND GLUTAMATE/ASPARTATE-PREPHENATE AMINOTRANSFERASE-RELATED"/>
    <property type="match status" value="1"/>
</dbReference>
<proteinExistence type="predicted"/>
<dbReference type="GO" id="GO:0006520">
    <property type="term" value="P:amino acid metabolic process"/>
    <property type="evidence" value="ECO:0007669"/>
    <property type="project" value="TreeGrafter"/>
</dbReference>
<gene>
    <name evidence="4" type="ORF">GUJ93_ZPchr0001g32452</name>
</gene>
<name>A0A8J5RGJ8_ZIZPA</name>
<dbReference type="AlphaFoldDB" id="A0A8J5RGJ8"/>
<dbReference type="GO" id="GO:0008483">
    <property type="term" value="F:transaminase activity"/>
    <property type="evidence" value="ECO:0007669"/>
    <property type="project" value="TreeGrafter"/>
</dbReference>
<dbReference type="Pfam" id="PF04864">
    <property type="entry name" value="Alliinase_C"/>
    <property type="match status" value="1"/>
</dbReference>
<dbReference type="Proteomes" id="UP000729402">
    <property type="component" value="Unassembled WGS sequence"/>
</dbReference>
<evidence type="ECO:0000256" key="2">
    <source>
        <dbReference type="ARBA" id="ARBA00022898"/>
    </source>
</evidence>
<dbReference type="OrthoDB" id="2020362at2759"/>
<keyword evidence="2" id="KW-0663">Pyridoxal phosphate</keyword>
<dbReference type="CDD" id="cd00609">
    <property type="entry name" value="AAT_like"/>
    <property type="match status" value="1"/>
</dbReference>
<evidence type="ECO:0000256" key="1">
    <source>
        <dbReference type="ARBA" id="ARBA00001933"/>
    </source>
</evidence>
<reference evidence="4" key="2">
    <citation type="submission" date="2021-02" db="EMBL/GenBank/DDBJ databases">
        <authorList>
            <person name="Kimball J.A."/>
            <person name="Haas M.W."/>
            <person name="Macchietto M."/>
            <person name="Kono T."/>
            <person name="Duquette J."/>
            <person name="Shao M."/>
        </authorList>
    </citation>
    <scope>NUCLEOTIDE SEQUENCE</scope>
    <source>
        <tissue evidence="4">Fresh leaf tissue</tissue>
    </source>
</reference>
<comment type="caution">
    <text evidence="4">The sequence shown here is derived from an EMBL/GenBank/DDBJ whole genome shotgun (WGS) entry which is preliminary data.</text>
</comment>
<evidence type="ECO:0000313" key="5">
    <source>
        <dbReference type="Proteomes" id="UP000729402"/>
    </source>
</evidence>
<dbReference type="PANTHER" id="PTHR43795:SF111">
    <property type="entry name" value="TRYPTOPHAN AMINOTRANSFERASE-RELATED PROTEIN 2"/>
    <property type="match status" value="1"/>
</dbReference>
<comment type="cofactor">
    <cofactor evidence="1">
        <name>pyridoxal 5'-phosphate</name>
        <dbReference type="ChEBI" id="CHEBI:597326"/>
    </cofactor>
</comment>
<keyword evidence="5" id="KW-1185">Reference proteome</keyword>
<dbReference type="InterPro" id="IPR006948">
    <property type="entry name" value="Alliinase_C"/>
</dbReference>
<dbReference type="InterPro" id="IPR050478">
    <property type="entry name" value="Ethylene_sulfur-biosynth"/>
</dbReference>
<dbReference type="GO" id="GO:0016846">
    <property type="term" value="F:carbon-sulfur lyase activity"/>
    <property type="evidence" value="ECO:0007669"/>
    <property type="project" value="InterPro"/>
</dbReference>
<evidence type="ECO:0000313" key="4">
    <source>
        <dbReference type="EMBL" id="KAG8053336.1"/>
    </source>
</evidence>
<sequence length="371" mass="40974">MYEEFWRESGDAAELVIPGWQTMSYFSDVTNVCWFLEPELDQQVRRLHRTVGNAAVDGYHVIVGTGSTQLFMAALYALSPDAAGDPSASSRQRPTTRSGNQSCLLGRQCFCCDLQSYPAVTDFLRSGLFRWAGDASSFEGDNYIELVCSPNNPDGAIREAVLASEPGAGGKTVHDFAYYWPQYTPITEKADHDIMLFTVSKSTGHAGTRIGWALVKDREVAKKMTKFVELNTIGVSKDSQLRAAKVLGAVSDGYEAKVVGAPRLFDFGRRKMVERWSMLRAAAAASGVFSLPEETSGFCNFTKETAATNPAFAWLRCDGEDVDDCASFLRSHKILTRSGAHFGADPRYVRVSMLDRDDAFDIFVRRLSSLH</sequence>
<evidence type="ECO:0000259" key="3">
    <source>
        <dbReference type="Pfam" id="PF04864"/>
    </source>
</evidence>
<feature type="domain" description="Alliinase C-terminal" evidence="3">
    <location>
        <begin position="1"/>
        <end position="370"/>
    </location>
</feature>
<organism evidence="4 5">
    <name type="scientific">Zizania palustris</name>
    <name type="common">Northern wild rice</name>
    <dbReference type="NCBI Taxonomy" id="103762"/>
    <lineage>
        <taxon>Eukaryota</taxon>
        <taxon>Viridiplantae</taxon>
        <taxon>Streptophyta</taxon>
        <taxon>Embryophyta</taxon>
        <taxon>Tracheophyta</taxon>
        <taxon>Spermatophyta</taxon>
        <taxon>Magnoliopsida</taxon>
        <taxon>Liliopsida</taxon>
        <taxon>Poales</taxon>
        <taxon>Poaceae</taxon>
        <taxon>BOP clade</taxon>
        <taxon>Oryzoideae</taxon>
        <taxon>Oryzeae</taxon>
        <taxon>Zizaniinae</taxon>
        <taxon>Zizania</taxon>
    </lineage>
</organism>
<dbReference type="EMBL" id="JAAALK010000288">
    <property type="protein sequence ID" value="KAG8053336.1"/>
    <property type="molecule type" value="Genomic_DNA"/>
</dbReference>